<dbReference type="RefSeq" id="WP_413277782.1">
    <property type="nucleotide sequence ID" value="NZ_JBHFNT010000107.1"/>
</dbReference>
<evidence type="ECO:0000313" key="2">
    <source>
        <dbReference type="Proteomes" id="UP001576780"/>
    </source>
</evidence>
<protein>
    <submittedName>
        <fullName evidence="1">Npun_R2821/Npun_R2822 family protein</fullName>
    </submittedName>
</protein>
<dbReference type="EMBL" id="JBHFNT010000107">
    <property type="protein sequence ID" value="MFB2835368.1"/>
    <property type="molecule type" value="Genomic_DNA"/>
</dbReference>
<sequence>MSRGIYIVANDKVGENAIALLNSIRYYDPEVPVFLIPFNDNYQNVAATLVQKHNVQIFPDLDFLNQFTNKIAEIFDRDFLALPNKMRKLVAWFGPLDEFLYIDTDIIVFEKIANVLDYLSKYGFICCDYHHAGRGLQDIFSPDIREKGIFTEEQLSDVFNSGFWASKKGAISETQMYDLLRECSQHREYFDFSRQVTDQPILNYIVLKAIPQRFNLVKIPGGGAGSWAGSKHFQEKDRALYDGEKRLQYIHWAGIAMKPGAPYQELWEYYRYLNEPKPTQIFADETNNIWQQMSDRIKKLFS</sequence>
<proteinExistence type="predicted"/>
<comment type="caution">
    <text evidence="1">The sequence shown here is derived from an EMBL/GenBank/DDBJ whole genome shotgun (WGS) entry which is preliminary data.</text>
</comment>
<dbReference type="InterPro" id="IPR029044">
    <property type="entry name" value="Nucleotide-diphossugar_trans"/>
</dbReference>
<gene>
    <name evidence="1" type="ORF">ACE1CA_12625</name>
</gene>
<dbReference type="InterPro" id="IPR054619">
    <property type="entry name" value="Npun_R2821-like"/>
</dbReference>
<dbReference type="Proteomes" id="UP001576780">
    <property type="component" value="Unassembled WGS sequence"/>
</dbReference>
<name>A0ABV4WL25_9CYAN</name>
<keyword evidence="2" id="KW-1185">Reference proteome</keyword>
<evidence type="ECO:0000313" key="1">
    <source>
        <dbReference type="EMBL" id="MFB2835368.1"/>
    </source>
</evidence>
<organism evidence="1 2">
    <name type="scientific">Floridaenema evergladense BLCC-F167</name>
    <dbReference type="NCBI Taxonomy" id="3153639"/>
    <lineage>
        <taxon>Bacteria</taxon>
        <taxon>Bacillati</taxon>
        <taxon>Cyanobacteriota</taxon>
        <taxon>Cyanophyceae</taxon>
        <taxon>Oscillatoriophycideae</taxon>
        <taxon>Aerosakkonematales</taxon>
        <taxon>Aerosakkonemataceae</taxon>
        <taxon>Floridanema</taxon>
        <taxon>Floridanema evergladense</taxon>
    </lineage>
</organism>
<accession>A0ABV4WL25</accession>
<reference evidence="1 2" key="1">
    <citation type="submission" date="2024-09" db="EMBL/GenBank/DDBJ databases">
        <title>Floridaenema gen nov. (Aerosakkonemataceae, Aerosakkonematales ord. nov., Cyanobacteria) from benthic tropical and subtropical fresh waters, with the description of four new species.</title>
        <authorList>
            <person name="Moretto J.A."/>
            <person name="Berthold D.E."/>
            <person name="Lefler F.W."/>
            <person name="Huang I.-S."/>
            <person name="Laughinghouse H. IV."/>
        </authorList>
    </citation>
    <scope>NUCLEOTIDE SEQUENCE [LARGE SCALE GENOMIC DNA]</scope>
    <source>
        <strain evidence="1 2">BLCC-F167</strain>
    </source>
</reference>
<dbReference type="SUPFAM" id="SSF53448">
    <property type="entry name" value="Nucleotide-diphospho-sugar transferases"/>
    <property type="match status" value="1"/>
</dbReference>
<dbReference type="Gene3D" id="3.90.550.10">
    <property type="entry name" value="Spore Coat Polysaccharide Biosynthesis Protein SpsA, Chain A"/>
    <property type="match status" value="1"/>
</dbReference>
<dbReference type="NCBIfam" id="NF045582">
    <property type="entry name" value="Npun_R2823_gen"/>
    <property type="match status" value="1"/>
</dbReference>